<dbReference type="InterPro" id="IPR036864">
    <property type="entry name" value="Zn2-C6_fun-type_DNA-bd_sf"/>
</dbReference>
<keyword evidence="4" id="KW-0732">Signal</keyword>
<feature type="signal peptide" evidence="4">
    <location>
        <begin position="1"/>
        <end position="20"/>
    </location>
</feature>
<feature type="chain" id="PRO_5044690936" description="Zn(2)-C6 fungal-type domain-containing protein" evidence="4">
    <location>
        <begin position="21"/>
        <end position="514"/>
    </location>
</feature>
<evidence type="ECO:0000256" key="1">
    <source>
        <dbReference type="ARBA" id="ARBA00023242"/>
    </source>
</evidence>
<dbReference type="SMART" id="SM00066">
    <property type="entry name" value="GAL4"/>
    <property type="match status" value="1"/>
</dbReference>
<feature type="domain" description="Zn(2)-C6 fungal-type" evidence="5">
    <location>
        <begin position="164"/>
        <end position="194"/>
    </location>
</feature>
<keyword evidence="8" id="KW-1185">Reference proteome</keyword>
<feature type="region of interest" description="Disordered" evidence="2">
    <location>
        <begin position="204"/>
        <end position="252"/>
    </location>
</feature>
<dbReference type="PANTHER" id="PTHR47784:SF5">
    <property type="entry name" value="STEROL UPTAKE CONTROL PROTEIN 2"/>
    <property type="match status" value="1"/>
</dbReference>
<dbReference type="AlphaFoldDB" id="A0A8H3VQG6"/>
<evidence type="ECO:0000256" key="2">
    <source>
        <dbReference type="SAM" id="MobiDB-lite"/>
    </source>
</evidence>
<evidence type="ECO:0000259" key="5">
    <source>
        <dbReference type="PROSITE" id="PS50048"/>
    </source>
</evidence>
<dbReference type="PROSITE" id="PS50048">
    <property type="entry name" value="ZN2_CY6_FUNGAL_2"/>
    <property type="match status" value="1"/>
</dbReference>
<keyword evidence="1" id="KW-0539">Nucleus</keyword>
<dbReference type="GO" id="GO:0008270">
    <property type="term" value="F:zinc ion binding"/>
    <property type="evidence" value="ECO:0007669"/>
    <property type="project" value="InterPro"/>
</dbReference>
<protein>
    <recommendedName>
        <fullName evidence="5">Zn(2)-C6 fungal-type domain-containing protein</fullName>
    </recommendedName>
</protein>
<gene>
    <name evidence="6" type="ORF">BLS_004117</name>
    <name evidence="7" type="ORF">EG327_006780</name>
</gene>
<evidence type="ECO:0000313" key="7">
    <source>
        <dbReference type="EMBL" id="KAE9994637.1"/>
    </source>
</evidence>
<evidence type="ECO:0000256" key="4">
    <source>
        <dbReference type="SAM" id="SignalP"/>
    </source>
</evidence>
<dbReference type="CDD" id="cd00067">
    <property type="entry name" value="GAL4"/>
    <property type="match status" value="1"/>
</dbReference>
<dbReference type="Proteomes" id="UP000490939">
    <property type="component" value="Unassembled WGS sequence"/>
</dbReference>
<dbReference type="Pfam" id="PF00172">
    <property type="entry name" value="Zn_clus"/>
    <property type="match status" value="1"/>
</dbReference>
<dbReference type="PANTHER" id="PTHR47784">
    <property type="entry name" value="STEROL UPTAKE CONTROL PROTEIN 2"/>
    <property type="match status" value="1"/>
</dbReference>
<dbReference type="GO" id="GO:0001228">
    <property type="term" value="F:DNA-binding transcription activator activity, RNA polymerase II-specific"/>
    <property type="evidence" value="ECO:0007669"/>
    <property type="project" value="TreeGrafter"/>
</dbReference>
<evidence type="ECO:0000256" key="3">
    <source>
        <dbReference type="SAM" id="Phobius"/>
    </source>
</evidence>
<keyword evidence="3" id="KW-0472">Membrane</keyword>
<accession>A0A8H3VQG6</accession>
<keyword evidence="3" id="KW-0812">Transmembrane</keyword>
<comment type="caution">
    <text evidence="7">The sequence shown here is derived from an EMBL/GenBank/DDBJ whole genome shotgun (WGS) entry which is preliminary data.</text>
</comment>
<dbReference type="EMBL" id="WNWR01000004">
    <property type="protein sequence ID" value="KAE9994637.1"/>
    <property type="molecule type" value="Genomic_DNA"/>
</dbReference>
<feature type="transmembrane region" description="Helical" evidence="3">
    <location>
        <begin position="293"/>
        <end position="313"/>
    </location>
</feature>
<evidence type="ECO:0000313" key="8">
    <source>
        <dbReference type="Proteomes" id="UP000490939"/>
    </source>
</evidence>
<dbReference type="InterPro" id="IPR001138">
    <property type="entry name" value="Zn2Cys6_DnaBD"/>
</dbReference>
<feature type="compositionally biased region" description="Low complexity" evidence="2">
    <location>
        <begin position="204"/>
        <end position="240"/>
    </location>
</feature>
<dbReference type="InterPro" id="IPR053157">
    <property type="entry name" value="Sterol_Uptake_Regulator"/>
</dbReference>
<dbReference type="SUPFAM" id="SSF57701">
    <property type="entry name" value="Zn2/Cys6 DNA-binding domain"/>
    <property type="match status" value="1"/>
</dbReference>
<dbReference type="Gene3D" id="4.10.240.10">
    <property type="entry name" value="Zn(2)-C6 fungal-type DNA-binding domain"/>
    <property type="match status" value="1"/>
</dbReference>
<dbReference type="EMBL" id="WNWQ01000027">
    <property type="protein sequence ID" value="KAE9983535.1"/>
    <property type="molecule type" value="Genomic_DNA"/>
</dbReference>
<name>A0A8H3VQG6_VENIN</name>
<evidence type="ECO:0000313" key="6">
    <source>
        <dbReference type="EMBL" id="KAE9983535.1"/>
    </source>
</evidence>
<reference evidence="7 8" key="1">
    <citation type="submission" date="2019-07" db="EMBL/GenBank/DDBJ databases">
        <title>Venturia inaequalis Genome Resource.</title>
        <authorList>
            <person name="Lichtner F.J."/>
        </authorList>
    </citation>
    <scope>NUCLEOTIDE SEQUENCE [LARGE SCALE GENOMIC DNA]</scope>
    <source>
        <strain evidence="6">Bline_iso_100314</strain>
        <strain evidence="7 8">DMI_063113</strain>
    </source>
</reference>
<dbReference type="Proteomes" id="UP000433883">
    <property type="component" value="Unassembled WGS sequence"/>
</dbReference>
<keyword evidence="3" id="KW-1133">Transmembrane helix</keyword>
<sequence>MRFTLPTVLALAMTTVGVIASPVAEPLPAVATGDLHKANITEYKRQDLETQQWHFVEEWTGEHCAGELVANHEGAFVFDVPMNDRTKSVWFYNGVNHWNGFERSSEPHLEPHKDFCRGKNYGQLIGDPRVPGEPGTGCYTLNSNGHVVNYELYDSESELEYGPCCVSCKQRKVKCDELRPSCTNCTRRYTPCVYIPFGPPGPLASPASTASQTASPAASSLHALHSHPPYTPSSTPYTNPGPGPHVTSDAQPSAQPFDMLQLELLHNWTTSTCYTLSPDAREEYRIEAPKFAFSHPFVMHAIMAISALHLAYLRRDRREFYLFHAKAHHEAGLRIASGEKGQADWFIILRGSRHILESSSDALLNSPFGPMFQIGAARGKLREKATLDNDVTASLRQNIVDSGLDEGTLALYNAAIDELRKSFAVVYSQTKAELGDVFRWLWCIDDGFIRHLQDKKPAALSILAYFAVLTHSFSSLWWMEGFSRHIVATVYRFLDHSHRHWIRWPIQEVGGIPE</sequence>
<organism evidence="7 8">
    <name type="scientific">Venturia inaequalis</name>
    <name type="common">Apple scab fungus</name>
    <dbReference type="NCBI Taxonomy" id="5025"/>
    <lineage>
        <taxon>Eukaryota</taxon>
        <taxon>Fungi</taxon>
        <taxon>Dikarya</taxon>
        <taxon>Ascomycota</taxon>
        <taxon>Pezizomycotina</taxon>
        <taxon>Dothideomycetes</taxon>
        <taxon>Pleosporomycetidae</taxon>
        <taxon>Venturiales</taxon>
        <taxon>Venturiaceae</taxon>
        <taxon>Venturia</taxon>
    </lineage>
</organism>
<proteinExistence type="predicted"/>
<feature type="transmembrane region" description="Helical" evidence="3">
    <location>
        <begin position="458"/>
        <end position="479"/>
    </location>
</feature>